<evidence type="ECO:0000313" key="2">
    <source>
        <dbReference type="EMBL" id="EXB70690.1"/>
    </source>
</evidence>
<organism evidence="2 3">
    <name type="scientific">Morus notabilis</name>
    <dbReference type="NCBI Taxonomy" id="981085"/>
    <lineage>
        <taxon>Eukaryota</taxon>
        <taxon>Viridiplantae</taxon>
        <taxon>Streptophyta</taxon>
        <taxon>Embryophyta</taxon>
        <taxon>Tracheophyta</taxon>
        <taxon>Spermatophyta</taxon>
        <taxon>Magnoliopsida</taxon>
        <taxon>eudicotyledons</taxon>
        <taxon>Gunneridae</taxon>
        <taxon>Pentapetalae</taxon>
        <taxon>rosids</taxon>
        <taxon>fabids</taxon>
        <taxon>Rosales</taxon>
        <taxon>Moraceae</taxon>
        <taxon>Moreae</taxon>
        <taxon>Morus</taxon>
    </lineage>
</organism>
<dbReference type="PANTHER" id="PTHR34458">
    <property type="entry name" value="POLLEN OLE E 1 ALLERGEN AND EXTENSIN FAMILY PROTEIN-RELATED"/>
    <property type="match status" value="1"/>
</dbReference>
<keyword evidence="1" id="KW-0732">Signal</keyword>
<evidence type="ECO:0000313" key="3">
    <source>
        <dbReference type="Proteomes" id="UP000030645"/>
    </source>
</evidence>
<dbReference type="AlphaFoldDB" id="W9RDI9"/>
<evidence type="ECO:0000256" key="1">
    <source>
        <dbReference type="SAM" id="SignalP"/>
    </source>
</evidence>
<reference evidence="3" key="1">
    <citation type="submission" date="2013-01" db="EMBL/GenBank/DDBJ databases">
        <title>Draft Genome Sequence of a Mulberry Tree, Morus notabilis C.K. Schneid.</title>
        <authorList>
            <person name="He N."/>
            <person name="Zhao S."/>
        </authorList>
    </citation>
    <scope>NUCLEOTIDE SEQUENCE</scope>
</reference>
<protein>
    <recommendedName>
        <fullName evidence="4">Pollen Ole e 1 allergen and extensin family protein</fullName>
    </recommendedName>
</protein>
<keyword evidence="3" id="KW-1185">Reference proteome</keyword>
<sequence>MAYPPVQHLSFLLLIIYCMSSMTYCALLDNIVDPNTVRDITGIGQVGISGVVQCQFPSHQRNDPSLPAGLNVVLACDKDRTVISNAVTDTNGFFEITLNTLQASIFHPNQCGECRIVVKGTSIGCRVVPGRRGALLAPINCRDAVAEQLHDDKQGYITSVHYKAKSFYFDPSY</sequence>
<feature type="signal peptide" evidence="1">
    <location>
        <begin position="1"/>
        <end position="25"/>
    </location>
</feature>
<accession>W9RDI9</accession>
<dbReference type="EMBL" id="KE344611">
    <property type="protein sequence ID" value="EXB70690.1"/>
    <property type="molecule type" value="Genomic_DNA"/>
</dbReference>
<dbReference type="Proteomes" id="UP000030645">
    <property type="component" value="Unassembled WGS sequence"/>
</dbReference>
<feature type="chain" id="PRO_5004929460" description="Pollen Ole e 1 allergen and extensin family protein" evidence="1">
    <location>
        <begin position="26"/>
        <end position="173"/>
    </location>
</feature>
<name>W9RDI9_9ROSA</name>
<dbReference type="InterPro" id="IPR040404">
    <property type="entry name" value="Phylloplanin-like"/>
</dbReference>
<gene>
    <name evidence="2" type="ORF">L484_023876</name>
</gene>
<proteinExistence type="predicted"/>
<evidence type="ECO:0008006" key="4">
    <source>
        <dbReference type="Google" id="ProtNLM"/>
    </source>
</evidence>